<protein>
    <recommendedName>
        <fullName evidence="3">F-box domain-containing protein</fullName>
    </recommendedName>
</protein>
<keyword evidence="2" id="KW-1185">Reference proteome</keyword>
<name>A0A8J2HU71_9PLEO</name>
<dbReference type="OrthoDB" id="2823490at2759"/>
<reference evidence="1" key="1">
    <citation type="submission" date="2021-05" db="EMBL/GenBank/DDBJ databases">
        <authorList>
            <person name="Stam R."/>
        </authorList>
    </citation>
    <scope>NUCLEOTIDE SEQUENCE</scope>
    <source>
        <strain evidence="1">CS162</strain>
    </source>
</reference>
<dbReference type="Proteomes" id="UP000676310">
    <property type="component" value="Unassembled WGS sequence"/>
</dbReference>
<sequence>MVGLLDLPSELLFNIIDLVLSTPTVQPKNGTRYRPNWWNTSQRNLYCIPNLDHLKSPKVINLLLLNRRIYIETIEYLSKAPRNFEVDIAVVNDHWLWPTPRVAPVRKLDGIIERLDVNIIPCCTGGQRSLQTGWDDDIGQNMFDLSMGNFAAEVLLAPLLYFLLYSQTDVCIDKHISKVFQGLEIWVDPPLDAHLSDHLDDGQDLPITQIDTVAIFVDTSRYGNGNESLSPVVVPSRKIQGLAHLDFEQLYPIDRAKSEHYLRGLSSYIDEWTRTWSTERVGERIGRIQFYLDKEMWKELDFTRRDTGV</sequence>
<evidence type="ECO:0000313" key="1">
    <source>
        <dbReference type="EMBL" id="CAG5144373.1"/>
    </source>
</evidence>
<dbReference type="AlphaFoldDB" id="A0A8J2HU71"/>
<evidence type="ECO:0000313" key="2">
    <source>
        <dbReference type="Proteomes" id="UP000676310"/>
    </source>
</evidence>
<dbReference type="GeneID" id="67012878"/>
<organism evidence="1 2">
    <name type="scientific">Alternaria atra</name>
    <dbReference type="NCBI Taxonomy" id="119953"/>
    <lineage>
        <taxon>Eukaryota</taxon>
        <taxon>Fungi</taxon>
        <taxon>Dikarya</taxon>
        <taxon>Ascomycota</taxon>
        <taxon>Pezizomycotina</taxon>
        <taxon>Dothideomycetes</taxon>
        <taxon>Pleosporomycetidae</taxon>
        <taxon>Pleosporales</taxon>
        <taxon>Pleosporineae</taxon>
        <taxon>Pleosporaceae</taxon>
        <taxon>Alternaria</taxon>
        <taxon>Alternaria sect. Ulocladioides</taxon>
    </lineage>
</organism>
<proteinExistence type="predicted"/>
<dbReference type="RefSeq" id="XP_043165064.1">
    <property type="nucleotide sequence ID" value="XM_043309129.1"/>
</dbReference>
<accession>A0A8J2HU71</accession>
<gene>
    <name evidence="1" type="ORF">ALTATR162_LOCUS1533</name>
</gene>
<dbReference type="EMBL" id="CAJRGZ010000015">
    <property type="protein sequence ID" value="CAG5144373.1"/>
    <property type="molecule type" value="Genomic_DNA"/>
</dbReference>
<evidence type="ECO:0008006" key="3">
    <source>
        <dbReference type="Google" id="ProtNLM"/>
    </source>
</evidence>
<comment type="caution">
    <text evidence="1">The sequence shown here is derived from an EMBL/GenBank/DDBJ whole genome shotgun (WGS) entry which is preliminary data.</text>
</comment>